<evidence type="ECO:0000313" key="3">
    <source>
        <dbReference type="EMBL" id="MYL50595.1"/>
    </source>
</evidence>
<name>A0A845E4K7_9BACI</name>
<dbReference type="Proteomes" id="UP000447393">
    <property type="component" value="Unassembled WGS sequence"/>
</dbReference>
<comment type="caution">
    <text evidence="3">The sequence shown here is derived from an EMBL/GenBank/DDBJ whole genome shotgun (WGS) entry which is preliminary data.</text>
</comment>
<dbReference type="EMBL" id="WMEZ01000005">
    <property type="protein sequence ID" value="MYL50595.1"/>
    <property type="molecule type" value="Genomic_DNA"/>
</dbReference>
<evidence type="ECO:0000256" key="2">
    <source>
        <dbReference type="SAM" id="MobiDB-lite"/>
    </source>
</evidence>
<sequence length="615" mass="71841">MEEQADSNYFIHEVSINKKNLLKTMRELYTEHNIQVKHNKSLEETVESLKQQLKEREQNLKQLPTETVIKQHFSDIETRAVALEEKLEEKYKNQSPILASLQKQMKQMDGELKQVKGSLEELSDSESSNEVKVEQINTATKNLQQWTRSIDEKIQSLLKDQSEEAKKVDELFQRVTDSDREVKEVLEKVHNYLDAQPDVQKQFDQIEKRLDEMKQNMSDIENKDVSVLTERLEKLEASFDQDKSLQLDEKIVSLTARLENINQKIKPNQTDNDVSNLDHQLNETDKKVAFILEFLEKYTEYQNELPRELQQSMDEIIEKMKRLEEVVQSTQEDVEQIKEEKETPATITEEGKEIVFEEEPESKENDTNDIPSYEKNVEEEPQTMHVDQDSWFYHSLKNLSETQESFRPISNPVHKRRKKKKTEKHTDLNKQSQKEQSYSDPEDNDETPPSKNDVAPKPSSADTPLHVNKKSGNKVPDISKETPDARKDVPLENETPTELDLDKFSSQEEKQIPDIQKFKEVESVEPSVEKYEPLKDEEEEKDVPNERGDLTEEDVKEPELGINKKYTKEKEIFTKEESLDQQSINDVSSSEETVEQDSSNKKTLMENIMKIFSMT</sequence>
<feature type="region of interest" description="Disordered" evidence="2">
    <location>
        <begin position="333"/>
        <end position="389"/>
    </location>
</feature>
<reference evidence="3 4" key="1">
    <citation type="submission" date="2019-11" db="EMBL/GenBank/DDBJ databases">
        <title>Genome sequences of 17 halophilic strains isolated from different environments.</title>
        <authorList>
            <person name="Furrow R.E."/>
        </authorList>
    </citation>
    <scope>NUCLEOTIDE SEQUENCE [LARGE SCALE GENOMIC DNA]</scope>
    <source>
        <strain evidence="3 4">22505_10_Sand</strain>
    </source>
</reference>
<protein>
    <submittedName>
        <fullName evidence="3">Uncharacterized protein</fullName>
    </submittedName>
</protein>
<accession>A0A845E4K7</accession>
<proteinExistence type="predicted"/>
<feature type="compositionally biased region" description="Polar residues" evidence="2">
    <location>
        <begin position="429"/>
        <end position="439"/>
    </location>
</feature>
<feature type="coiled-coil region" evidence="1">
    <location>
        <begin position="196"/>
        <end position="264"/>
    </location>
</feature>
<evidence type="ECO:0000256" key="1">
    <source>
        <dbReference type="SAM" id="Coils"/>
    </source>
</evidence>
<feature type="compositionally biased region" description="Basic and acidic residues" evidence="2">
    <location>
        <begin position="335"/>
        <end position="355"/>
    </location>
</feature>
<evidence type="ECO:0000313" key="4">
    <source>
        <dbReference type="Proteomes" id="UP000447393"/>
    </source>
</evidence>
<gene>
    <name evidence="3" type="ORF">GLV98_13940</name>
</gene>
<feature type="coiled-coil region" evidence="1">
    <location>
        <begin position="39"/>
        <end position="125"/>
    </location>
</feature>
<feature type="compositionally biased region" description="Basic and acidic residues" evidence="2">
    <location>
        <begin position="500"/>
        <end position="534"/>
    </location>
</feature>
<dbReference type="RefSeq" id="WP_160916235.1">
    <property type="nucleotide sequence ID" value="NZ_WMEZ01000005.1"/>
</dbReference>
<keyword evidence="1" id="KW-0175">Coiled coil</keyword>
<feature type="compositionally biased region" description="Polar residues" evidence="2">
    <location>
        <begin position="580"/>
        <end position="591"/>
    </location>
</feature>
<dbReference type="AlphaFoldDB" id="A0A845E4K7"/>
<feature type="region of interest" description="Disordered" evidence="2">
    <location>
        <begin position="401"/>
        <end position="562"/>
    </location>
</feature>
<organism evidence="3 4">
    <name type="scientific">Halobacillus litoralis</name>
    <dbReference type="NCBI Taxonomy" id="45668"/>
    <lineage>
        <taxon>Bacteria</taxon>
        <taxon>Bacillati</taxon>
        <taxon>Bacillota</taxon>
        <taxon>Bacilli</taxon>
        <taxon>Bacillales</taxon>
        <taxon>Bacillaceae</taxon>
        <taxon>Halobacillus</taxon>
    </lineage>
</organism>
<feature type="region of interest" description="Disordered" evidence="2">
    <location>
        <begin position="574"/>
        <end position="601"/>
    </location>
</feature>
<feature type="compositionally biased region" description="Basic residues" evidence="2">
    <location>
        <begin position="413"/>
        <end position="423"/>
    </location>
</feature>
<feature type="compositionally biased region" description="Basic and acidic residues" evidence="2">
    <location>
        <begin position="477"/>
        <end position="490"/>
    </location>
</feature>